<sequence length="318" mass="36730">MQQSQVNQSAEVMALHDYLIPANARAILSNSSYKRRSKRQQQDTMSLLMNPLRCVWAKPPDLGSRPVPQSLVDMVIYGHRWFKPELVHQTLYDVDGKLEPGLLYMYSGLLQPNQLKVMQADVLKYISRVSEDVFGINPDRYLQIHPDQVIRLDNPSGEPVYIYQKPVEQTFLDRPSISCFFDSTATPMFRLVFNESGQKLWGYSNSDLITYQLRDDAARQPVDDRPKYLPFFMSLFGPSFMSIVTALNFGYFFLKCKHASFKCDIIRRDGSVVPMHCIYTTYLHKRYSHVSHFSFRDVSLSDVPETSDEPQGLCLVNR</sequence>
<organism evidence="2">
    <name type="scientific">Spongospora subterranea</name>
    <dbReference type="NCBI Taxonomy" id="70186"/>
    <lineage>
        <taxon>Eukaryota</taxon>
        <taxon>Sar</taxon>
        <taxon>Rhizaria</taxon>
        <taxon>Endomyxa</taxon>
        <taxon>Phytomyxea</taxon>
        <taxon>Plasmodiophorida</taxon>
        <taxon>Plasmodiophoridae</taxon>
        <taxon>Spongospora</taxon>
    </lineage>
</organism>
<reference evidence="2" key="1">
    <citation type="submission" date="2015-04" db="EMBL/GenBank/DDBJ databases">
        <title>The genome sequence of the plant pathogenic Rhizarian Plasmodiophora brassicae reveals insights in its biotrophic life cycle and the origin of chitin synthesis.</title>
        <authorList>
            <person name="Schwelm A."/>
            <person name="Fogelqvist J."/>
            <person name="Knaust A."/>
            <person name="Julke S."/>
            <person name="Lilja T."/>
            <person name="Dhandapani V."/>
            <person name="Bonilla-Rosso G."/>
            <person name="Karlsson M."/>
            <person name="Shevchenko A."/>
            <person name="Choi S.R."/>
            <person name="Kim H.G."/>
            <person name="Park J.Y."/>
            <person name="Lim Y.P."/>
            <person name="Ludwig-Muller J."/>
            <person name="Dixelius C."/>
        </authorList>
    </citation>
    <scope>NUCLEOTIDE SEQUENCE</scope>
    <source>
        <tissue evidence="2">Potato root galls</tissue>
    </source>
</reference>
<keyword evidence="1" id="KW-0472">Membrane</keyword>
<evidence type="ECO:0008006" key="3">
    <source>
        <dbReference type="Google" id="ProtNLM"/>
    </source>
</evidence>
<evidence type="ECO:0000313" key="2">
    <source>
        <dbReference type="EMBL" id="CRZ09596.1"/>
    </source>
</evidence>
<dbReference type="AlphaFoldDB" id="A0A0H5R6Y8"/>
<proteinExistence type="predicted"/>
<accession>A0A0H5R6Y8</accession>
<feature type="transmembrane region" description="Helical" evidence="1">
    <location>
        <begin position="228"/>
        <end position="254"/>
    </location>
</feature>
<keyword evidence="1" id="KW-1133">Transmembrane helix</keyword>
<evidence type="ECO:0000256" key="1">
    <source>
        <dbReference type="SAM" id="Phobius"/>
    </source>
</evidence>
<name>A0A0H5R6Y8_9EUKA</name>
<dbReference type="EMBL" id="HACM01009154">
    <property type="protein sequence ID" value="CRZ09596.1"/>
    <property type="molecule type" value="Transcribed_RNA"/>
</dbReference>
<protein>
    <recommendedName>
        <fullName evidence="3">PAS domain-containing protein</fullName>
    </recommendedName>
</protein>
<keyword evidence="1" id="KW-0812">Transmembrane</keyword>